<dbReference type="EMBL" id="AFME02000095">
    <property type="protein sequence ID" value="EMG12412.1"/>
    <property type="molecule type" value="Genomic_DNA"/>
</dbReference>
<dbReference type="Pfam" id="PF14903">
    <property type="entry name" value="WG_beta_rep"/>
    <property type="match status" value="2"/>
</dbReference>
<organism evidence="1 2">
    <name type="scientific">Leptospira interrogans serovar Grippotyphosa str. LT2186</name>
    <dbReference type="NCBI Taxonomy" id="1001599"/>
    <lineage>
        <taxon>Bacteria</taxon>
        <taxon>Pseudomonadati</taxon>
        <taxon>Spirochaetota</taxon>
        <taxon>Spirochaetia</taxon>
        <taxon>Leptospirales</taxon>
        <taxon>Leptospiraceae</taxon>
        <taxon>Leptospira</taxon>
    </lineage>
</organism>
<dbReference type="BioCyc" id="LINT1001599:G11K9-5491-MONOMER"/>
<comment type="caution">
    <text evidence="1">The sequence shown here is derived from an EMBL/GenBank/DDBJ whole genome shotgun (WGS) entry which is preliminary data.</text>
</comment>
<dbReference type="AlphaFoldDB" id="M3I994"/>
<protein>
    <recommendedName>
        <fullName evidence="3">WG repeat-containing protein</fullName>
    </recommendedName>
</protein>
<name>M3I994_LEPIR</name>
<dbReference type="Proteomes" id="UP000011776">
    <property type="component" value="Unassembled WGS sequence"/>
</dbReference>
<dbReference type="PANTHER" id="PTHR37841">
    <property type="entry name" value="GLR2918 PROTEIN"/>
    <property type="match status" value="1"/>
</dbReference>
<evidence type="ECO:0008006" key="3">
    <source>
        <dbReference type="Google" id="ProtNLM"/>
    </source>
</evidence>
<reference evidence="1 2" key="1">
    <citation type="submission" date="2013-02" db="EMBL/GenBank/DDBJ databases">
        <authorList>
            <person name="Harkins D.M."/>
            <person name="Durkin A.S."/>
            <person name="Brinkac L.M."/>
            <person name="Haft D.H."/>
            <person name="Selengut J.D."/>
            <person name="Sanka R."/>
            <person name="DePew J."/>
            <person name="Purushe J."/>
            <person name="Tulsiani S.M."/>
            <person name="Graham G.C."/>
            <person name="Burns M.-A."/>
            <person name="Dohnt M.F."/>
            <person name="Smythe L.D."/>
            <person name="McKay D.B."/>
            <person name="Craig S.B."/>
            <person name="Vinetz J.M."/>
            <person name="Sutton G.G."/>
            <person name="Nierman W.C."/>
            <person name="Fouts D.E."/>
        </authorList>
    </citation>
    <scope>NUCLEOTIDE SEQUENCE [LARGE SCALE GENOMIC DNA]</scope>
    <source>
        <strain evidence="1 2">LT2186</strain>
    </source>
</reference>
<evidence type="ECO:0000313" key="2">
    <source>
        <dbReference type="Proteomes" id="UP000011776"/>
    </source>
</evidence>
<gene>
    <name evidence="1" type="ORF">LEP1GSC151_0527</name>
</gene>
<dbReference type="PANTHER" id="PTHR37841:SF1">
    <property type="entry name" value="DUF3298 DOMAIN-CONTAINING PROTEIN"/>
    <property type="match status" value="1"/>
</dbReference>
<sequence length="132" mass="14844">MIKVYFTLFLVFGFFKSLKAEIHPCTANFKFNRISKNGIYLSSTNPNVSTIAVQFEEADSFVDGLALIKLGGKYGYIDKSGKLVIKPQFGEAYSFSEDLALVKIQGSYGYIDRNGNLVIQTQFEHSGFFRKV</sequence>
<accession>M3I994</accession>
<dbReference type="SUPFAM" id="SSF69360">
    <property type="entry name" value="Cell wall binding repeat"/>
    <property type="match status" value="1"/>
</dbReference>
<evidence type="ECO:0000313" key="1">
    <source>
        <dbReference type="EMBL" id="EMG12412.1"/>
    </source>
</evidence>
<dbReference type="InterPro" id="IPR032774">
    <property type="entry name" value="WG_beta_rep"/>
</dbReference>
<proteinExistence type="predicted"/>